<reference evidence="3" key="2">
    <citation type="journal article" date="2021" name="Microbiome">
        <title>Successional dynamics and alternative stable states in a saline activated sludge microbial community over 9 years.</title>
        <authorList>
            <person name="Wang Y."/>
            <person name="Ye J."/>
            <person name="Ju F."/>
            <person name="Liu L."/>
            <person name="Boyd J.A."/>
            <person name="Deng Y."/>
            <person name="Parks D.H."/>
            <person name="Jiang X."/>
            <person name="Yin X."/>
            <person name="Woodcroft B.J."/>
            <person name="Tyson G.W."/>
            <person name="Hugenholtz P."/>
            <person name="Polz M.F."/>
            <person name="Zhang T."/>
        </authorList>
    </citation>
    <scope>NUCLEOTIDE SEQUENCE</scope>
    <source>
        <strain evidence="3">HKST-UBA02</strain>
    </source>
</reference>
<dbReference type="Pfam" id="PF03099">
    <property type="entry name" value="BPL_LplA_LipB"/>
    <property type="match status" value="1"/>
</dbReference>
<dbReference type="InterPro" id="IPR045864">
    <property type="entry name" value="aa-tRNA-synth_II/BPL/LPL"/>
</dbReference>
<dbReference type="InterPro" id="IPR004143">
    <property type="entry name" value="BPL_LPL_catalytic"/>
</dbReference>
<evidence type="ECO:0000313" key="4">
    <source>
        <dbReference type="Proteomes" id="UP000739538"/>
    </source>
</evidence>
<dbReference type="Proteomes" id="UP000739538">
    <property type="component" value="Unassembled WGS sequence"/>
</dbReference>
<dbReference type="EMBL" id="JAGQHS010000092">
    <property type="protein sequence ID" value="MCA9757307.1"/>
    <property type="molecule type" value="Genomic_DNA"/>
</dbReference>
<evidence type="ECO:0000313" key="3">
    <source>
        <dbReference type="EMBL" id="MCA9757307.1"/>
    </source>
</evidence>
<protein>
    <recommendedName>
        <fullName evidence="2">BPL/LPL catalytic domain-containing protein</fullName>
    </recommendedName>
</protein>
<dbReference type="PANTHER" id="PTHR12835:SF5">
    <property type="entry name" value="BIOTIN--PROTEIN LIGASE"/>
    <property type="match status" value="1"/>
</dbReference>
<feature type="domain" description="BPL/LPL catalytic" evidence="2">
    <location>
        <begin position="105"/>
        <end position="197"/>
    </location>
</feature>
<feature type="compositionally biased region" description="Low complexity" evidence="1">
    <location>
        <begin position="235"/>
        <end position="244"/>
    </location>
</feature>
<accession>A0A956NDJ0</accession>
<dbReference type="AlphaFoldDB" id="A0A956NDJ0"/>
<feature type="region of interest" description="Disordered" evidence="1">
    <location>
        <begin position="223"/>
        <end position="244"/>
    </location>
</feature>
<reference evidence="3" key="1">
    <citation type="submission" date="2020-04" db="EMBL/GenBank/DDBJ databases">
        <authorList>
            <person name="Zhang T."/>
        </authorList>
    </citation>
    <scope>NUCLEOTIDE SEQUENCE</scope>
    <source>
        <strain evidence="3">HKST-UBA02</strain>
    </source>
</reference>
<comment type="caution">
    <text evidence="3">The sequence shown here is derived from an EMBL/GenBank/DDBJ whole genome shotgun (WGS) entry which is preliminary data.</text>
</comment>
<dbReference type="GO" id="GO:0004077">
    <property type="term" value="F:biotin--[biotin carboxyl-carrier protein] ligase activity"/>
    <property type="evidence" value="ECO:0007669"/>
    <property type="project" value="TreeGrafter"/>
</dbReference>
<dbReference type="Gene3D" id="3.30.930.10">
    <property type="entry name" value="Bira Bifunctional Protein, Domain 2"/>
    <property type="match status" value="1"/>
</dbReference>
<dbReference type="GO" id="GO:0005737">
    <property type="term" value="C:cytoplasm"/>
    <property type="evidence" value="ECO:0007669"/>
    <property type="project" value="TreeGrafter"/>
</dbReference>
<name>A0A956NDJ0_UNCEI</name>
<gene>
    <name evidence="3" type="ORF">KDA27_15995</name>
</gene>
<dbReference type="PANTHER" id="PTHR12835">
    <property type="entry name" value="BIOTIN PROTEIN LIGASE"/>
    <property type="match status" value="1"/>
</dbReference>
<dbReference type="SUPFAM" id="SSF55681">
    <property type="entry name" value="Class II aaRS and biotin synthetases"/>
    <property type="match status" value="1"/>
</dbReference>
<evidence type="ECO:0000259" key="2">
    <source>
        <dbReference type="Pfam" id="PF03099"/>
    </source>
</evidence>
<sequence length="357" mass="37353">MFVSDRPEAMESAFGLVGPWQRAGDALTEFDLAVFGRLAPGAPAWILGYADGSPLSSACHDWHRVYLIDEAPASQFDALRELLSGASAKLPGPIAAIACSGRGFHGQRGRSWSSERGNLFLCAAIGHAFSIQDYALALTTLPAVVAVDGLRGAGVPSPRIKWVNDVLVDGHKVAGVLTATQSTAGVVESAVFGIGMNVASAPEVTPTPFVPSVGAVRQLVDPRRCSSGSAGGSGHPSSGDSSDASLVRTAELADMAGSVLASLARRVRSLVEEGPSPTLAEYLDATRWLVGRRVRIYPESWVDTAATTDWPAPEAHGVVTSIGTDLSLTLSGTREPVRRGRLALEEACLEFGLEPLD</sequence>
<evidence type="ECO:0000256" key="1">
    <source>
        <dbReference type="SAM" id="MobiDB-lite"/>
    </source>
</evidence>
<proteinExistence type="predicted"/>
<organism evidence="3 4">
    <name type="scientific">Eiseniibacteriota bacterium</name>
    <dbReference type="NCBI Taxonomy" id="2212470"/>
    <lineage>
        <taxon>Bacteria</taxon>
        <taxon>Candidatus Eiseniibacteriota</taxon>
    </lineage>
</organism>